<dbReference type="PATRIC" id="fig|1123269.5.peg.766"/>
<dbReference type="RefSeq" id="WP_211258281.1">
    <property type="nucleotide sequence ID" value="NZ_CP006644.1"/>
</dbReference>
<organism evidence="2 3">
    <name type="scientific">Sphingomonas sanxanigenens DSM 19645 = NX02</name>
    <dbReference type="NCBI Taxonomy" id="1123269"/>
    <lineage>
        <taxon>Bacteria</taxon>
        <taxon>Pseudomonadati</taxon>
        <taxon>Pseudomonadota</taxon>
        <taxon>Alphaproteobacteria</taxon>
        <taxon>Sphingomonadales</taxon>
        <taxon>Sphingomonadaceae</taxon>
        <taxon>Sphingomonas</taxon>
    </lineage>
</organism>
<dbReference type="Gene3D" id="2.130.10.10">
    <property type="entry name" value="YVTN repeat-like/Quinoprotein amine dehydrogenase"/>
    <property type="match status" value="1"/>
</dbReference>
<feature type="signal peptide" evidence="1">
    <location>
        <begin position="1"/>
        <end position="19"/>
    </location>
</feature>
<dbReference type="KEGG" id="ssan:NX02_03905"/>
<dbReference type="AlphaFoldDB" id="W0A3M6"/>
<dbReference type="Proteomes" id="UP000018851">
    <property type="component" value="Chromosome"/>
</dbReference>
<dbReference type="InterPro" id="IPR011044">
    <property type="entry name" value="Quino_amine_DH_bsu"/>
</dbReference>
<dbReference type="eggNOG" id="COG3823">
    <property type="taxonomic scope" value="Bacteria"/>
</dbReference>
<dbReference type="InterPro" id="IPR007788">
    <property type="entry name" value="QCT"/>
</dbReference>
<reference evidence="2 3" key="1">
    <citation type="submission" date="2013-07" db="EMBL/GenBank/DDBJ databases">
        <title>Completed genome of Sphingomonas sanxanigenens NX02.</title>
        <authorList>
            <person name="Ma T."/>
            <person name="Huang H."/>
            <person name="Wu M."/>
            <person name="Li X."/>
            <person name="Li G."/>
        </authorList>
    </citation>
    <scope>NUCLEOTIDE SEQUENCE [LARGE SCALE GENOMIC DNA]</scope>
    <source>
        <strain evidence="2 3">NX02</strain>
    </source>
</reference>
<accession>W0A3M6</accession>
<dbReference type="Pfam" id="PF05096">
    <property type="entry name" value="Glu_cyclase_2"/>
    <property type="match status" value="1"/>
</dbReference>
<dbReference type="GO" id="GO:0016603">
    <property type="term" value="F:glutaminyl-peptide cyclotransferase activity"/>
    <property type="evidence" value="ECO:0007669"/>
    <property type="project" value="InterPro"/>
</dbReference>
<evidence type="ECO:0000256" key="1">
    <source>
        <dbReference type="SAM" id="SignalP"/>
    </source>
</evidence>
<dbReference type="InterPro" id="IPR015943">
    <property type="entry name" value="WD40/YVTN_repeat-like_dom_sf"/>
</dbReference>
<sequence length="256" mass="27826">MIGILLALLAGALAQPAEAAQPPAQPKVCGYTVERSFPHDADAFTQGLIYRDGNLIESTGLVGQSTIRRVRIADGQVLQRIDIPAGLFGEGITDWKNELVSITWQNGKGFRWDATSLRRKGEFAYPGEGWGITQDGRQLILSDGTPALRFLDPATMRETRRISVTVQGRPVRNLNELEYVDGAILANVWHSDYVLRIDPATGAVQAVIDLSGLREQAGAGGPEAVLNGIAYDKAGKRLFVTGKNWPKLFQIKLTGC</sequence>
<gene>
    <name evidence="2" type="ORF">NX02_03905</name>
</gene>
<dbReference type="PANTHER" id="PTHR31270">
    <property type="entry name" value="GLUTAMINYL-PEPTIDE CYCLOTRANSFERASE"/>
    <property type="match status" value="1"/>
</dbReference>
<keyword evidence="1" id="KW-0732">Signal</keyword>
<name>W0A3M6_9SPHN</name>
<dbReference type="PANTHER" id="PTHR31270:SF1">
    <property type="entry name" value="GLUTAMINYL-PEPTIDE CYCLOTRANSFERASE"/>
    <property type="match status" value="1"/>
</dbReference>
<feature type="chain" id="PRO_5004785229" description="Glutamine cyclotransferase" evidence="1">
    <location>
        <begin position="20"/>
        <end position="256"/>
    </location>
</feature>
<keyword evidence="3" id="KW-1185">Reference proteome</keyword>
<evidence type="ECO:0008006" key="4">
    <source>
        <dbReference type="Google" id="ProtNLM"/>
    </source>
</evidence>
<evidence type="ECO:0000313" key="3">
    <source>
        <dbReference type="Proteomes" id="UP000018851"/>
    </source>
</evidence>
<dbReference type="SUPFAM" id="SSF50969">
    <property type="entry name" value="YVTN repeat-like/Quinoprotein amine dehydrogenase"/>
    <property type="match status" value="1"/>
</dbReference>
<protein>
    <recommendedName>
        <fullName evidence="4">Glutamine cyclotransferase</fullName>
    </recommendedName>
</protein>
<dbReference type="STRING" id="1123269.NX02_03905"/>
<dbReference type="HOGENOM" id="CLU_060272_2_2_5"/>
<dbReference type="EMBL" id="CP006644">
    <property type="protein sequence ID" value="AHE52534.1"/>
    <property type="molecule type" value="Genomic_DNA"/>
</dbReference>
<evidence type="ECO:0000313" key="2">
    <source>
        <dbReference type="EMBL" id="AHE52534.1"/>
    </source>
</evidence>
<proteinExistence type="predicted"/>